<keyword evidence="4 6" id="KW-1133">Transmembrane helix</keyword>
<dbReference type="GO" id="GO:0140359">
    <property type="term" value="F:ABC-type transporter activity"/>
    <property type="evidence" value="ECO:0007669"/>
    <property type="project" value="InterPro"/>
</dbReference>
<evidence type="ECO:0000256" key="6">
    <source>
        <dbReference type="SAM" id="Phobius"/>
    </source>
</evidence>
<keyword evidence="3 6" id="KW-0812">Transmembrane</keyword>
<evidence type="ECO:0000313" key="8">
    <source>
        <dbReference type="EMBL" id="BAX78413.1"/>
    </source>
</evidence>
<feature type="transmembrane region" description="Helical" evidence="6">
    <location>
        <begin position="280"/>
        <end position="301"/>
    </location>
</feature>
<protein>
    <recommendedName>
        <fullName evidence="7">ABC-2 type transporter transmembrane domain-containing protein</fullName>
    </recommendedName>
</protein>
<evidence type="ECO:0000256" key="2">
    <source>
        <dbReference type="ARBA" id="ARBA00022475"/>
    </source>
</evidence>
<reference evidence="9" key="2">
    <citation type="journal article" date="2020" name="Antonie Van Leeuwenhoek">
        <title>Labilibaculum antarcticum sp. nov., a novel facultative anaerobic, psychrotorelant bacterium isolated from marine sediment of Antarctica.</title>
        <authorList>
            <person name="Watanabe M."/>
            <person name="Kojima H."/>
            <person name="Fukui M."/>
        </authorList>
    </citation>
    <scope>NUCLEOTIDE SEQUENCE [LARGE SCALE GENOMIC DNA]</scope>
    <source>
        <strain evidence="9">SPP2</strain>
    </source>
</reference>
<dbReference type="Gene3D" id="3.40.1710.10">
    <property type="entry name" value="abc type-2 transporter like domain"/>
    <property type="match status" value="1"/>
</dbReference>
<sequence length="396" mass="44485">MLNYLLQGLRMTGQFFIAELRAVIKDAGVFLLFVIAIVAYSIIYSTAYSNEVLREMPVAVIDQDMTVLSRQYSRMVDATEQLDVVKKVMSMHEAEQSFYAGEVKGVVLIPADFEKDIYRGVQTSVSIYGDASYFLVYKQTLSGAAFATSTFSAGVEVNKLLAGGARMEQAMAQRDPLSTKTYKLYNPSSGYGSFLMPGLILIILQQTLLIGIGMMGGTRKERFRNQYQLPKGLQKGQIAPIIFGKTGAYMLIYLIDSIFALILVHYWFGFPDKAKMLDVFILLIPFLLAVSFMGLAISVLFKRREHSLMFLLFLSPAVLFLSGLSWPATEIPAFLYNLAHVFPSTLMIPAYLRVRTMGVGLHDVSFELIFMMGQVVVYFVLAYFAFRYSLSRIKRS</sequence>
<dbReference type="PANTHER" id="PTHR30294:SF46">
    <property type="entry name" value="ABC TRANSPORTER PERMEASE"/>
    <property type="match status" value="1"/>
</dbReference>
<feature type="transmembrane region" description="Helical" evidence="6">
    <location>
        <begin position="308"/>
        <end position="328"/>
    </location>
</feature>
<evidence type="ECO:0000259" key="7">
    <source>
        <dbReference type="Pfam" id="PF12698"/>
    </source>
</evidence>
<evidence type="ECO:0000313" key="9">
    <source>
        <dbReference type="Proteomes" id="UP000218267"/>
    </source>
</evidence>
<keyword evidence="2" id="KW-1003">Cell membrane</keyword>
<evidence type="ECO:0000256" key="1">
    <source>
        <dbReference type="ARBA" id="ARBA00004651"/>
    </source>
</evidence>
<reference evidence="8 9" key="1">
    <citation type="journal article" date="2018" name="Mar. Genomics">
        <title>Complete genome sequence of Marinifilaceae bacterium strain SPP2, isolated from the Antarctic marine sediment.</title>
        <authorList>
            <person name="Watanabe M."/>
            <person name="Kojima H."/>
            <person name="Fukui M."/>
        </authorList>
    </citation>
    <scope>NUCLEOTIDE SEQUENCE [LARGE SCALE GENOMIC DNA]</scope>
    <source>
        <strain evidence="8 9">SPP2</strain>
    </source>
</reference>
<evidence type="ECO:0000256" key="5">
    <source>
        <dbReference type="ARBA" id="ARBA00023136"/>
    </source>
</evidence>
<accession>A0A1Y1CE64</accession>
<dbReference type="InterPro" id="IPR051449">
    <property type="entry name" value="ABC-2_transporter_component"/>
</dbReference>
<dbReference type="PANTHER" id="PTHR30294">
    <property type="entry name" value="MEMBRANE COMPONENT OF ABC TRANSPORTER YHHJ-RELATED"/>
    <property type="match status" value="1"/>
</dbReference>
<feature type="transmembrane region" description="Helical" evidence="6">
    <location>
        <begin position="27"/>
        <end position="47"/>
    </location>
</feature>
<dbReference type="GO" id="GO:0005886">
    <property type="term" value="C:plasma membrane"/>
    <property type="evidence" value="ECO:0007669"/>
    <property type="project" value="UniProtKB-SubCell"/>
</dbReference>
<proteinExistence type="predicted"/>
<name>A0A1Y1CE64_9BACT</name>
<dbReference type="KEGG" id="mbas:ALGA_0018"/>
<keyword evidence="5 6" id="KW-0472">Membrane</keyword>
<gene>
    <name evidence="8" type="ORF">ALGA_0018</name>
</gene>
<evidence type="ECO:0000256" key="3">
    <source>
        <dbReference type="ARBA" id="ARBA00022692"/>
    </source>
</evidence>
<keyword evidence="9" id="KW-1185">Reference proteome</keyword>
<feature type="transmembrane region" description="Helical" evidence="6">
    <location>
        <begin position="364"/>
        <end position="386"/>
    </location>
</feature>
<dbReference type="Pfam" id="PF12698">
    <property type="entry name" value="ABC2_membrane_3"/>
    <property type="match status" value="1"/>
</dbReference>
<dbReference type="Proteomes" id="UP000218267">
    <property type="component" value="Chromosome"/>
</dbReference>
<dbReference type="EMBL" id="AP018042">
    <property type="protein sequence ID" value="BAX78413.1"/>
    <property type="molecule type" value="Genomic_DNA"/>
</dbReference>
<dbReference type="OrthoDB" id="9811522at2"/>
<comment type="subcellular location">
    <subcellularLocation>
        <location evidence="1">Cell membrane</location>
        <topology evidence="1">Multi-pass membrane protein</topology>
    </subcellularLocation>
</comment>
<organism evidence="8 9">
    <name type="scientific">Labilibaculum antarcticum</name>
    <dbReference type="NCBI Taxonomy" id="1717717"/>
    <lineage>
        <taxon>Bacteria</taxon>
        <taxon>Pseudomonadati</taxon>
        <taxon>Bacteroidota</taxon>
        <taxon>Bacteroidia</taxon>
        <taxon>Marinilabiliales</taxon>
        <taxon>Marinifilaceae</taxon>
        <taxon>Labilibaculum</taxon>
    </lineage>
</organism>
<dbReference type="AlphaFoldDB" id="A0A1Y1CE64"/>
<feature type="transmembrane region" description="Helical" evidence="6">
    <location>
        <begin position="194"/>
        <end position="215"/>
    </location>
</feature>
<feature type="domain" description="ABC-2 type transporter transmembrane" evidence="7">
    <location>
        <begin position="30"/>
        <end position="384"/>
    </location>
</feature>
<dbReference type="InterPro" id="IPR013525">
    <property type="entry name" value="ABC2_TM"/>
</dbReference>
<evidence type="ECO:0000256" key="4">
    <source>
        <dbReference type="ARBA" id="ARBA00022989"/>
    </source>
</evidence>
<feature type="transmembrane region" description="Helical" evidence="6">
    <location>
        <begin position="248"/>
        <end position="268"/>
    </location>
</feature>